<dbReference type="Gene3D" id="3.40.50.620">
    <property type="entry name" value="HUPs"/>
    <property type="match status" value="1"/>
</dbReference>
<organism evidence="13 14">
    <name type="scientific">Cyclotella cryptica</name>
    <dbReference type="NCBI Taxonomy" id="29204"/>
    <lineage>
        <taxon>Eukaryota</taxon>
        <taxon>Sar</taxon>
        <taxon>Stramenopiles</taxon>
        <taxon>Ochrophyta</taxon>
        <taxon>Bacillariophyta</taxon>
        <taxon>Coscinodiscophyceae</taxon>
        <taxon>Thalassiosirophycidae</taxon>
        <taxon>Stephanodiscales</taxon>
        <taxon>Stephanodiscaceae</taxon>
        <taxon>Cyclotella</taxon>
    </lineage>
</organism>
<evidence type="ECO:0000256" key="11">
    <source>
        <dbReference type="ARBA" id="ARBA00031473"/>
    </source>
</evidence>
<evidence type="ECO:0000256" key="3">
    <source>
        <dbReference type="ARBA" id="ARBA00022516"/>
    </source>
</evidence>
<evidence type="ECO:0000256" key="2">
    <source>
        <dbReference type="ARBA" id="ARBA00010101"/>
    </source>
</evidence>
<evidence type="ECO:0000256" key="10">
    <source>
        <dbReference type="ARBA" id="ARBA00024221"/>
    </source>
</evidence>
<feature type="domain" description="Cytidyltransferase-like" evidence="12">
    <location>
        <begin position="344"/>
        <end position="437"/>
    </location>
</feature>
<keyword evidence="8" id="KW-1208">Phospholipid metabolism</keyword>
<sequence>MTRDVPAPTPKLGPEPTLLSRNEVDALYDTLAIVQQALKDLDVEFIVTGGSLFGAIRQHSILFCDDDVDIAIIEDPSPSGAEATACEKVRQNLPSMLPNDYQYQVQPWPGGDRVRPRKMNNIFVDIFSLRRYDSEEELKTVIGRKQNGHAQPDSYVDGILQTIHTAAFSQGESTPLYPCWQFATRKAIEMWPKEVYRDAELFPLSSVNMGPIVNLSGPRAPVLLLKRAFGMDCFDVYYQSYSHQTNGKGKIKIKDQSEVNSALPPLVGMGGTWESQTKQPLEAHHYIPMQPTPKAKRRVTSHNQSTFFDYLQAQTAWEQQQLGLGQYRINIPAKNGKDGTKTIYMDGVFDLFHIGHLKAIQECAKLGNRIIIGVTGDSDATGYKRKPIMDQEERSSIVAALKIVDQVVCPCPLVVTEAFMNKHKIDLVVHGFVNEADAQRQSEFFDIPIKLGKFQQIPYTTGVSTTDRICILSKDSTKPTKPQWFGSCIAMATNKSASIPFNPFPLDIRIVMEPHLRKALKRRADSLEAIRTATGPAVFDEVLSDFQCLPVSRDGAFCYDIKQHDLRGKLLQCRESGDSDIDLSRLHESHISKDVLFQSVMKSHEIFQHSFDEFVRVVCVPKIAELCDKNETIFYYQAFPCIRIVQPGEFSIGPHADVSYGHHPCSINCYVLLTDISEANSASILFLESAPNRQDWHPILGKYGTVHYFTGGLSTHWTTDNHTETTRASLDFRIIPGSYYDSISCGGSIRGGKRDVYREKDGYYSSCRKSKEHESWFRDGPVLSPIGDPRFGYPWTGSKKDF</sequence>
<evidence type="ECO:0000256" key="4">
    <source>
        <dbReference type="ARBA" id="ARBA00022679"/>
    </source>
</evidence>
<keyword evidence="14" id="KW-1185">Reference proteome</keyword>
<evidence type="ECO:0000256" key="8">
    <source>
        <dbReference type="ARBA" id="ARBA00023264"/>
    </source>
</evidence>
<protein>
    <recommendedName>
        <fullName evidence="10">ethanolamine-phosphate cytidylyltransferase</fullName>
        <ecNumber evidence="10">2.7.7.14</ecNumber>
    </recommendedName>
    <alternativeName>
        <fullName evidence="11">CTP:phosphoethanolamine cytidylyltransferase</fullName>
    </alternativeName>
</protein>
<gene>
    <name evidence="13" type="ORF">HJC23_005696</name>
</gene>
<evidence type="ECO:0000256" key="1">
    <source>
        <dbReference type="ARBA" id="ARBA00005189"/>
    </source>
</evidence>
<keyword evidence="7" id="KW-0594">Phospholipid biosynthesis</keyword>
<dbReference type="PANTHER" id="PTHR45780:SF2">
    <property type="entry name" value="ETHANOLAMINE-PHOSPHATE CYTIDYLYLTRANSFERASE"/>
    <property type="match status" value="1"/>
</dbReference>
<reference evidence="13 14" key="1">
    <citation type="journal article" date="2020" name="G3 (Bethesda)">
        <title>Improved Reference Genome for Cyclotella cryptica CCMP332, a Model for Cell Wall Morphogenesis, Salinity Adaptation, and Lipid Production in Diatoms (Bacillariophyta).</title>
        <authorList>
            <person name="Roberts W.R."/>
            <person name="Downey K.M."/>
            <person name="Ruck E.C."/>
            <person name="Traller J.C."/>
            <person name="Alverson A.J."/>
        </authorList>
    </citation>
    <scope>NUCLEOTIDE SEQUENCE [LARGE SCALE GENOMIC DNA]</scope>
    <source>
        <strain evidence="13 14">CCMP332</strain>
    </source>
</reference>
<dbReference type="PANTHER" id="PTHR45780">
    <property type="entry name" value="ETHANOLAMINE-PHOSPHATE CYTIDYLYLTRANSFERASE"/>
    <property type="match status" value="1"/>
</dbReference>
<evidence type="ECO:0000313" key="14">
    <source>
        <dbReference type="Proteomes" id="UP001516023"/>
    </source>
</evidence>
<evidence type="ECO:0000313" key="13">
    <source>
        <dbReference type="EMBL" id="KAL3782806.1"/>
    </source>
</evidence>
<keyword evidence="3" id="KW-0444">Lipid biosynthesis</keyword>
<dbReference type="GO" id="GO:0008654">
    <property type="term" value="P:phospholipid biosynthetic process"/>
    <property type="evidence" value="ECO:0007669"/>
    <property type="project" value="UniProtKB-KW"/>
</dbReference>
<evidence type="ECO:0000256" key="7">
    <source>
        <dbReference type="ARBA" id="ARBA00023209"/>
    </source>
</evidence>
<dbReference type="GO" id="GO:0004306">
    <property type="term" value="F:ethanolamine-phosphate cytidylyltransferase activity"/>
    <property type="evidence" value="ECO:0007669"/>
    <property type="project" value="UniProtKB-EC"/>
</dbReference>
<comment type="pathway">
    <text evidence="1">Lipid metabolism.</text>
</comment>
<dbReference type="AlphaFoldDB" id="A0ABD3P6N3"/>
<dbReference type="Pfam" id="PF01467">
    <property type="entry name" value="CTP_transf_like"/>
    <property type="match status" value="1"/>
</dbReference>
<dbReference type="InterPro" id="IPR014729">
    <property type="entry name" value="Rossmann-like_a/b/a_fold"/>
</dbReference>
<evidence type="ECO:0000256" key="9">
    <source>
        <dbReference type="ARBA" id="ARBA00024191"/>
    </source>
</evidence>
<dbReference type="EMBL" id="JABMIG020000276">
    <property type="protein sequence ID" value="KAL3782806.1"/>
    <property type="molecule type" value="Genomic_DNA"/>
</dbReference>
<comment type="caution">
    <text evidence="13">The sequence shown here is derived from an EMBL/GenBank/DDBJ whole genome shotgun (WGS) entry which is preliminary data.</text>
</comment>
<keyword evidence="6" id="KW-0443">Lipid metabolism</keyword>
<name>A0ABD3P6N3_9STRA</name>
<proteinExistence type="inferred from homology"/>
<evidence type="ECO:0000256" key="6">
    <source>
        <dbReference type="ARBA" id="ARBA00023098"/>
    </source>
</evidence>
<comment type="pathway">
    <text evidence="9">Phospholipid metabolism; phosphatidylethanolamine biosynthesis; phosphatidylethanolamine from ethanolamine: step 2/3.</text>
</comment>
<dbReference type="InterPro" id="IPR044608">
    <property type="entry name" value="Ect1/PCYT2"/>
</dbReference>
<dbReference type="SUPFAM" id="SSF52374">
    <property type="entry name" value="Nucleotidylyl transferase"/>
    <property type="match status" value="1"/>
</dbReference>
<evidence type="ECO:0000259" key="12">
    <source>
        <dbReference type="Pfam" id="PF01467"/>
    </source>
</evidence>
<dbReference type="NCBIfam" id="TIGR00125">
    <property type="entry name" value="cyt_tran_rel"/>
    <property type="match status" value="1"/>
</dbReference>
<dbReference type="SUPFAM" id="SSF51197">
    <property type="entry name" value="Clavaminate synthase-like"/>
    <property type="match status" value="1"/>
</dbReference>
<dbReference type="InterPro" id="IPR004821">
    <property type="entry name" value="Cyt_trans-like"/>
</dbReference>
<evidence type="ECO:0000256" key="5">
    <source>
        <dbReference type="ARBA" id="ARBA00022695"/>
    </source>
</evidence>
<keyword evidence="4" id="KW-0808">Transferase</keyword>
<keyword evidence="5" id="KW-0548">Nucleotidyltransferase</keyword>
<comment type="similarity">
    <text evidence="2">Belongs to the cytidylyltransferase family.</text>
</comment>
<dbReference type="Proteomes" id="UP001516023">
    <property type="component" value="Unassembled WGS sequence"/>
</dbReference>
<dbReference type="EC" id="2.7.7.14" evidence="10"/>
<accession>A0ABD3P6N3</accession>